<keyword evidence="3" id="KW-1185">Reference proteome</keyword>
<gene>
    <name evidence="2" type="ORF">SCHPADRAFT_546735</name>
</gene>
<evidence type="ECO:0000313" key="2">
    <source>
        <dbReference type="EMBL" id="KLO09829.1"/>
    </source>
</evidence>
<proteinExistence type="predicted"/>
<feature type="region of interest" description="Disordered" evidence="1">
    <location>
        <begin position="32"/>
        <end position="61"/>
    </location>
</feature>
<dbReference type="EMBL" id="KQ086043">
    <property type="protein sequence ID" value="KLO09829.1"/>
    <property type="molecule type" value="Genomic_DNA"/>
</dbReference>
<dbReference type="Proteomes" id="UP000053477">
    <property type="component" value="Unassembled WGS sequence"/>
</dbReference>
<name>A0A0H2RDE8_9AGAM</name>
<protein>
    <submittedName>
        <fullName evidence="2">Uncharacterized protein</fullName>
    </submittedName>
</protein>
<evidence type="ECO:0000313" key="3">
    <source>
        <dbReference type="Proteomes" id="UP000053477"/>
    </source>
</evidence>
<dbReference type="AlphaFoldDB" id="A0A0H2RDE8"/>
<dbReference type="InParanoid" id="A0A0H2RDE8"/>
<accession>A0A0H2RDE8</accession>
<sequence>MSSTRSWLHLDRSRRHFPCHVRHESVTVRNEHPLYHPLHIPNDRSSPAKGSPGSNSRLPGPGVYSRHCSARIQDSTASELNYVVCASNSTRGVHSNALQSSSLELLVFFGLGPTWGSVFMACS</sequence>
<evidence type="ECO:0000256" key="1">
    <source>
        <dbReference type="SAM" id="MobiDB-lite"/>
    </source>
</evidence>
<organism evidence="2 3">
    <name type="scientific">Schizopora paradoxa</name>
    <dbReference type="NCBI Taxonomy" id="27342"/>
    <lineage>
        <taxon>Eukaryota</taxon>
        <taxon>Fungi</taxon>
        <taxon>Dikarya</taxon>
        <taxon>Basidiomycota</taxon>
        <taxon>Agaricomycotina</taxon>
        <taxon>Agaricomycetes</taxon>
        <taxon>Hymenochaetales</taxon>
        <taxon>Schizoporaceae</taxon>
        <taxon>Schizopora</taxon>
    </lineage>
</organism>
<reference evidence="2 3" key="1">
    <citation type="submission" date="2015-04" db="EMBL/GenBank/DDBJ databases">
        <title>Complete genome sequence of Schizopora paradoxa KUC8140, a cosmopolitan wood degrader in East Asia.</title>
        <authorList>
            <consortium name="DOE Joint Genome Institute"/>
            <person name="Min B."/>
            <person name="Park H."/>
            <person name="Jang Y."/>
            <person name="Kim J.-J."/>
            <person name="Kim K.H."/>
            <person name="Pangilinan J."/>
            <person name="Lipzen A."/>
            <person name="Riley R."/>
            <person name="Grigoriev I.V."/>
            <person name="Spatafora J.W."/>
            <person name="Choi I.-G."/>
        </authorList>
    </citation>
    <scope>NUCLEOTIDE SEQUENCE [LARGE SCALE GENOMIC DNA]</scope>
    <source>
        <strain evidence="2 3">KUC8140</strain>
    </source>
</reference>